<organism evidence="1 2">
    <name type="scientific">Maribellus comscasis</name>
    <dbReference type="NCBI Taxonomy" id="2681766"/>
    <lineage>
        <taxon>Bacteria</taxon>
        <taxon>Pseudomonadati</taxon>
        <taxon>Bacteroidota</taxon>
        <taxon>Bacteroidia</taxon>
        <taxon>Marinilabiliales</taxon>
        <taxon>Prolixibacteraceae</taxon>
        <taxon>Maribellus</taxon>
    </lineage>
</organism>
<evidence type="ECO:0000313" key="2">
    <source>
        <dbReference type="Proteomes" id="UP000428260"/>
    </source>
</evidence>
<dbReference type="AlphaFoldDB" id="A0A6I6JSB0"/>
<dbReference type="Gene3D" id="2.40.50.870">
    <property type="entry name" value="Protein of unknown function (DUF3299)"/>
    <property type="match status" value="1"/>
</dbReference>
<gene>
    <name evidence="1" type="ORF">GM418_10020</name>
</gene>
<evidence type="ECO:0008006" key="3">
    <source>
        <dbReference type="Google" id="ProtNLM"/>
    </source>
</evidence>
<sequence>MKFIGVILFWVLSLNSIGQTLNNDTVWDLFLNDVKVKYRFSLKYQAMLPKAKFGDKLEAANGKEITINGFYLPGDMTGYIFVLSNSPSIQCFFCSGAGIETIVEMNIKKDEMDKFKKLKTDDYIAIKGKLRLNNTDEEHLIYIVDDVEFIKRIK</sequence>
<reference evidence="1 2" key="1">
    <citation type="submission" date="2019-11" db="EMBL/GenBank/DDBJ databases">
        <authorList>
            <person name="Zheng R.K."/>
            <person name="Sun C.M."/>
        </authorList>
    </citation>
    <scope>NUCLEOTIDE SEQUENCE [LARGE SCALE GENOMIC DNA]</scope>
    <source>
        <strain evidence="1 2">WC007</strain>
    </source>
</reference>
<evidence type="ECO:0000313" key="1">
    <source>
        <dbReference type="EMBL" id="QGY43980.1"/>
    </source>
</evidence>
<name>A0A6I6JSB0_9BACT</name>
<dbReference type="EMBL" id="CP046401">
    <property type="protein sequence ID" value="QGY43980.1"/>
    <property type="molecule type" value="Genomic_DNA"/>
</dbReference>
<keyword evidence="2" id="KW-1185">Reference proteome</keyword>
<accession>A0A6I6JSB0</accession>
<protein>
    <recommendedName>
        <fullName evidence="3">DUF3299 domain-containing protein</fullName>
    </recommendedName>
</protein>
<dbReference type="Proteomes" id="UP000428260">
    <property type="component" value="Chromosome"/>
</dbReference>
<dbReference type="KEGG" id="mcos:GM418_10020"/>
<proteinExistence type="predicted"/>
<dbReference type="RefSeq" id="WP_158865646.1">
    <property type="nucleotide sequence ID" value="NZ_CP046401.1"/>
</dbReference>